<dbReference type="Gene3D" id="3.40.50.300">
    <property type="entry name" value="P-loop containing nucleotide triphosphate hydrolases"/>
    <property type="match status" value="1"/>
</dbReference>
<gene>
    <name evidence="1" type="ORF">LKD70_09300</name>
</gene>
<organism evidence="1 2">
    <name type="scientific">Ruminococcus turbiniformis</name>
    <dbReference type="NCBI Taxonomy" id="2881258"/>
    <lineage>
        <taxon>Bacteria</taxon>
        <taxon>Bacillati</taxon>
        <taxon>Bacillota</taxon>
        <taxon>Clostridia</taxon>
        <taxon>Eubacteriales</taxon>
        <taxon>Oscillospiraceae</taxon>
        <taxon>Ruminococcus</taxon>
    </lineage>
</organism>
<dbReference type="SUPFAM" id="SSF52540">
    <property type="entry name" value="P-loop containing nucleoside triphosphate hydrolases"/>
    <property type="match status" value="1"/>
</dbReference>
<dbReference type="GO" id="GO:0005524">
    <property type="term" value="F:ATP binding"/>
    <property type="evidence" value="ECO:0007669"/>
    <property type="project" value="UniProtKB-KW"/>
</dbReference>
<dbReference type="PANTHER" id="PTHR12083:SF9">
    <property type="entry name" value="BIFUNCTIONAL POLYNUCLEOTIDE PHOSPHATASE_KINASE"/>
    <property type="match status" value="1"/>
</dbReference>
<dbReference type="Pfam" id="PF13671">
    <property type="entry name" value="AAA_33"/>
    <property type="match status" value="1"/>
</dbReference>
<dbReference type="PIRSF" id="PIRSF037081">
    <property type="entry name" value="P-loop_All4644_prd"/>
    <property type="match status" value="1"/>
</dbReference>
<dbReference type="RefSeq" id="WP_227707748.1">
    <property type="nucleotide sequence ID" value="NZ_JAJEQX010000014.1"/>
</dbReference>
<sequence>MPKAIILVGIPGAGKTTYAKKYFSDAVYIGSDAIRKEWYGKESCMGNHRKVHAEMHRRCKETLASGKDIVIDSMNIRAHSRAKLIHVMKSAGASVQITAVFINTPLHIALMNNRRRERHVPPIGIVLLHVLLKPPKQHEGFDSVLCISPNP</sequence>
<protein>
    <submittedName>
        <fullName evidence="1">ATP-binding protein</fullName>
    </submittedName>
</protein>
<reference evidence="1 2" key="1">
    <citation type="submission" date="2021-10" db="EMBL/GenBank/DDBJ databases">
        <title>Anaerobic single-cell dispensing facilitates the cultivation of human gut bacteria.</title>
        <authorList>
            <person name="Afrizal A."/>
        </authorList>
    </citation>
    <scope>NUCLEOTIDE SEQUENCE [LARGE SCALE GENOMIC DNA]</scope>
    <source>
        <strain evidence="1 2">CLA-AA-H200</strain>
    </source>
</reference>
<proteinExistence type="predicted"/>
<name>A0ABS8FXB5_9FIRM</name>
<evidence type="ECO:0000313" key="1">
    <source>
        <dbReference type="EMBL" id="MCC2254611.1"/>
    </source>
</evidence>
<comment type="caution">
    <text evidence="1">The sequence shown here is derived from an EMBL/GenBank/DDBJ whole genome shotgun (WGS) entry which is preliminary data.</text>
</comment>
<evidence type="ECO:0000313" key="2">
    <source>
        <dbReference type="Proteomes" id="UP001198151"/>
    </source>
</evidence>
<keyword evidence="1" id="KW-0547">Nucleotide-binding</keyword>
<dbReference type="InterPro" id="IPR027417">
    <property type="entry name" value="P-loop_NTPase"/>
</dbReference>
<dbReference type="PANTHER" id="PTHR12083">
    <property type="entry name" value="BIFUNCTIONAL POLYNUCLEOTIDE PHOSPHATASE/KINASE"/>
    <property type="match status" value="1"/>
</dbReference>
<keyword evidence="1" id="KW-0067">ATP-binding</keyword>
<dbReference type="EMBL" id="JAJEQX010000014">
    <property type="protein sequence ID" value="MCC2254611.1"/>
    <property type="molecule type" value="Genomic_DNA"/>
</dbReference>
<keyword evidence="2" id="KW-1185">Reference proteome</keyword>
<dbReference type="InterPro" id="IPR017101">
    <property type="entry name" value="P-loop_ATP/GTP-bd_All4644_prd"/>
</dbReference>
<accession>A0ABS8FXB5</accession>
<dbReference type="Proteomes" id="UP001198151">
    <property type="component" value="Unassembled WGS sequence"/>
</dbReference>